<sequence length="121" mass="13763">MSEGDLDAKGLSSLYKRKGYFDQQRKVLLSDFKQSSEHETLQHMLRQLVEEKVKEDPTILTKNKGKMAALLQGSIATNSRNKEILSLVEKYSKTRTVDSKELTASVNETMEQLEKGEKAKK</sequence>
<evidence type="ECO:0000313" key="3">
    <source>
        <dbReference type="Proteomes" id="UP000019384"/>
    </source>
</evidence>
<reference evidence="2" key="1">
    <citation type="submission" date="2013-12" db="EMBL/GenBank/DDBJ databases">
        <authorList>
            <person name="Genoscope - CEA"/>
        </authorList>
    </citation>
    <scope>NUCLEOTIDE SEQUENCE</scope>
    <source>
        <strain evidence="2">CBS 1993</strain>
    </source>
</reference>
<dbReference type="RefSeq" id="XP_022457600.1">
    <property type="nucleotide sequence ID" value="XM_022603750.1"/>
</dbReference>
<evidence type="ECO:0000259" key="1">
    <source>
        <dbReference type="Pfam" id="PF05205"/>
    </source>
</evidence>
<organism evidence="2 3">
    <name type="scientific">Kuraishia capsulata CBS 1993</name>
    <dbReference type="NCBI Taxonomy" id="1382522"/>
    <lineage>
        <taxon>Eukaryota</taxon>
        <taxon>Fungi</taxon>
        <taxon>Dikarya</taxon>
        <taxon>Ascomycota</taxon>
        <taxon>Saccharomycotina</taxon>
        <taxon>Pichiomycetes</taxon>
        <taxon>Pichiales</taxon>
        <taxon>Pichiaceae</taxon>
        <taxon>Kuraishia</taxon>
    </lineage>
</organism>
<protein>
    <recommendedName>
        <fullName evidence="1">BOD1/SHG1 domain-containing protein</fullName>
    </recommendedName>
</protein>
<gene>
    <name evidence="2" type="ORF">KUCA_T00001558001</name>
</gene>
<dbReference type="EMBL" id="HG793126">
    <property type="protein sequence ID" value="CDK25588.1"/>
    <property type="molecule type" value="Genomic_DNA"/>
</dbReference>
<name>W6MI79_9ASCO</name>
<feature type="domain" description="BOD1/SHG1" evidence="1">
    <location>
        <begin position="12"/>
        <end position="105"/>
    </location>
</feature>
<dbReference type="Proteomes" id="UP000019384">
    <property type="component" value="Unassembled WGS sequence"/>
</dbReference>
<reference evidence="2" key="2">
    <citation type="submission" date="2014-02" db="EMBL/GenBank/DDBJ databases">
        <title>Complete DNA sequence of /Kuraishia capsulata/ illustrates novel genomic features among budding yeasts (/Saccharomycotina/).</title>
        <authorList>
            <person name="Morales L."/>
            <person name="Noel B."/>
            <person name="Porcel B."/>
            <person name="Marcet-Houben M."/>
            <person name="Hullo M-F."/>
            <person name="Sacerdot C."/>
            <person name="Tekaia F."/>
            <person name="Leh-Louis V."/>
            <person name="Despons L."/>
            <person name="Khanna V."/>
            <person name="Aury J-M."/>
            <person name="Barbe V."/>
            <person name="Couloux A."/>
            <person name="Labadie K."/>
            <person name="Pelletier E."/>
            <person name="Souciet J-L."/>
            <person name="Boekhout T."/>
            <person name="Gabaldon T."/>
            <person name="Wincker P."/>
            <person name="Dujon B."/>
        </authorList>
    </citation>
    <scope>NUCLEOTIDE SEQUENCE</scope>
    <source>
        <strain evidence="2">CBS 1993</strain>
    </source>
</reference>
<dbReference type="HOGENOM" id="CLU_154785_0_0_1"/>
<dbReference type="OrthoDB" id="4095743at2759"/>
<dbReference type="Pfam" id="PF05205">
    <property type="entry name" value="COMPASS-Shg1"/>
    <property type="match status" value="1"/>
</dbReference>
<keyword evidence="3" id="KW-1185">Reference proteome</keyword>
<dbReference type="STRING" id="1382522.W6MI79"/>
<accession>W6MI79</accession>
<evidence type="ECO:0000313" key="2">
    <source>
        <dbReference type="EMBL" id="CDK25588.1"/>
    </source>
</evidence>
<dbReference type="InterPro" id="IPR055264">
    <property type="entry name" value="BOD1/SHG1_dom"/>
</dbReference>
<dbReference type="AlphaFoldDB" id="W6MI79"/>
<proteinExistence type="predicted"/>
<dbReference type="GeneID" id="34518988"/>